<evidence type="ECO:0000313" key="3">
    <source>
        <dbReference type="Proteomes" id="UP000605897"/>
    </source>
</evidence>
<gene>
    <name evidence="2" type="ORF">GCM10017786_06100</name>
</gene>
<protein>
    <recommendedName>
        <fullName evidence="4">Secreted protein</fullName>
    </recommendedName>
</protein>
<dbReference type="RefSeq" id="WP_191242936.1">
    <property type="nucleotide sequence ID" value="NZ_BNAU01000001.1"/>
</dbReference>
<evidence type="ECO:0000256" key="1">
    <source>
        <dbReference type="SAM" id="SignalP"/>
    </source>
</evidence>
<dbReference type="Proteomes" id="UP000605897">
    <property type="component" value="Unassembled WGS sequence"/>
</dbReference>
<proteinExistence type="predicted"/>
<sequence length="128" mass="13810">MKRSHKLAGVVSAGMLTALSVLAAPEAAAADHEVHTNDADPGGVAYFTEYGDVVKVCDIESDGWAVGLDVYWNGGSYTLKAGGNGNCDATDANEHNLPENAYINFRIYLYKSGTPYAYQDTAQWYNDH</sequence>
<name>A0ABQ3IFC9_9PSEU</name>
<reference evidence="3" key="1">
    <citation type="journal article" date="2019" name="Int. J. Syst. Evol. Microbiol.">
        <title>The Global Catalogue of Microorganisms (GCM) 10K type strain sequencing project: providing services to taxonomists for standard genome sequencing and annotation.</title>
        <authorList>
            <consortium name="The Broad Institute Genomics Platform"/>
            <consortium name="The Broad Institute Genome Sequencing Center for Infectious Disease"/>
            <person name="Wu L."/>
            <person name="Ma J."/>
        </authorList>
    </citation>
    <scope>NUCLEOTIDE SEQUENCE [LARGE SCALE GENOMIC DNA]</scope>
    <source>
        <strain evidence="3">CGMCC 4.7677</strain>
    </source>
</reference>
<feature type="chain" id="PRO_5046180595" description="Secreted protein" evidence="1">
    <location>
        <begin position="24"/>
        <end position="128"/>
    </location>
</feature>
<accession>A0ABQ3IFC9</accession>
<comment type="caution">
    <text evidence="2">The sequence shown here is derived from an EMBL/GenBank/DDBJ whole genome shotgun (WGS) entry which is preliminary data.</text>
</comment>
<keyword evidence="3" id="KW-1185">Reference proteome</keyword>
<keyword evidence="1" id="KW-0732">Signal</keyword>
<evidence type="ECO:0008006" key="4">
    <source>
        <dbReference type="Google" id="ProtNLM"/>
    </source>
</evidence>
<dbReference type="EMBL" id="BNAU01000001">
    <property type="protein sequence ID" value="GHE79105.1"/>
    <property type="molecule type" value="Genomic_DNA"/>
</dbReference>
<evidence type="ECO:0000313" key="2">
    <source>
        <dbReference type="EMBL" id="GHE79105.1"/>
    </source>
</evidence>
<organism evidence="2 3">
    <name type="scientific">Amycolatopsis deserti</name>
    <dbReference type="NCBI Taxonomy" id="185696"/>
    <lineage>
        <taxon>Bacteria</taxon>
        <taxon>Bacillati</taxon>
        <taxon>Actinomycetota</taxon>
        <taxon>Actinomycetes</taxon>
        <taxon>Pseudonocardiales</taxon>
        <taxon>Pseudonocardiaceae</taxon>
        <taxon>Amycolatopsis</taxon>
    </lineage>
</organism>
<feature type="signal peptide" evidence="1">
    <location>
        <begin position="1"/>
        <end position="23"/>
    </location>
</feature>